<evidence type="ECO:0000313" key="2">
    <source>
        <dbReference type="EMBL" id="CAD7605576.1"/>
    </source>
</evidence>
<feature type="domain" description="COMM" evidence="1">
    <location>
        <begin position="246"/>
        <end position="310"/>
    </location>
</feature>
<dbReference type="PROSITE" id="PS51269">
    <property type="entry name" value="COMM"/>
    <property type="match status" value="1"/>
</dbReference>
<dbReference type="PANTHER" id="PTHR15857:SF0">
    <property type="entry name" value="COMM DOMAIN-CONTAINING PROTEIN 2"/>
    <property type="match status" value="1"/>
</dbReference>
<dbReference type="EMBL" id="OE844530">
    <property type="protein sequence ID" value="CAD7605576.1"/>
    <property type="molecule type" value="Genomic_DNA"/>
</dbReference>
<dbReference type="Pfam" id="PF07258">
    <property type="entry name" value="COMM_domain"/>
    <property type="match status" value="1"/>
</dbReference>
<gene>
    <name evidence="2" type="ORF">TGEB3V08_LOCUS9556</name>
</gene>
<reference evidence="2" key="1">
    <citation type="submission" date="2020-11" db="EMBL/GenBank/DDBJ databases">
        <authorList>
            <person name="Tran Van P."/>
        </authorList>
    </citation>
    <scope>NUCLEOTIDE SEQUENCE</scope>
</reference>
<dbReference type="AlphaFoldDB" id="A0A7R9K5Q8"/>
<evidence type="ECO:0000259" key="1">
    <source>
        <dbReference type="PROSITE" id="PS51269"/>
    </source>
</evidence>
<proteinExistence type="predicted"/>
<organism evidence="2">
    <name type="scientific">Timema genevievae</name>
    <name type="common">Walking stick</name>
    <dbReference type="NCBI Taxonomy" id="629358"/>
    <lineage>
        <taxon>Eukaryota</taxon>
        <taxon>Metazoa</taxon>
        <taxon>Ecdysozoa</taxon>
        <taxon>Arthropoda</taxon>
        <taxon>Hexapoda</taxon>
        <taxon>Insecta</taxon>
        <taxon>Pterygota</taxon>
        <taxon>Neoptera</taxon>
        <taxon>Polyneoptera</taxon>
        <taxon>Phasmatodea</taxon>
        <taxon>Timematodea</taxon>
        <taxon>Timematoidea</taxon>
        <taxon>Timematidae</taxon>
        <taxon>Timema</taxon>
    </lineage>
</organism>
<protein>
    <recommendedName>
        <fullName evidence="1">COMM domain-containing protein</fullName>
    </recommendedName>
</protein>
<accession>A0A7R9K5Q8</accession>
<name>A0A7R9K5Q8_TIMGE</name>
<dbReference type="InterPro" id="IPR017920">
    <property type="entry name" value="COMM"/>
</dbReference>
<sequence length="319" mass="36238">MGAEYRRMDITQSRKSLILWPRANGLTGRKSRASFTMTPLALPTAERRCGSQLHFASRVTPSHRTVCDHRTAAPSPRSGCRGPIGRRVNRIACVFWDWIANHLSVRGLRQDSGIVCELEQCCAVRDGHVSHEQREKVVGEVNRTKVVQDFCKLALDFLRKGPNPKLYQTAAQKLNVSPEVIRNAVDGLVHLLVESCRNKLDEQDFQDSVLALGFSEQQQQTLSTFYHSKKEEIQSALLRPTLDIPHYQDLDWRVDIQLASRALHHQVTPLVTMKLSLDNGQCVPLQTDPNNLLHMTQVLEQALQEAKGQHTRRIQRTFK</sequence>
<dbReference type="InterPro" id="IPR037354">
    <property type="entry name" value="Commd2"/>
</dbReference>
<dbReference type="Pfam" id="PF21672">
    <property type="entry name" value="COMM_HN"/>
    <property type="match status" value="1"/>
</dbReference>
<dbReference type="CDD" id="cd04750">
    <property type="entry name" value="Commd2"/>
    <property type="match status" value="1"/>
</dbReference>
<dbReference type="PANTHER" id="PTHR15857">
    <property type="entry name" value="COMM DOMAIN CONTAINING PROTEIN 2"/>
    <property type="match status" value="1"/>
</dbReference>